<evidence type="ECO:0000313" key="2">
    <source>
        <dbReference type="EMBL" id="KRY21112.1"/>
    </source>
</evidence>
<comment type="caution">
    <text evidence="2">The sequence shown here is derived from an EMBL/GenBank/DDBJ whole genome shotgun (WGS) entry which is preliminary data.</text>
</comment>
<organism evidence="2 3">
    <name type="scientific">Trichinella patagoniensis</name>
    <dbReference type="NCBI Taxonomy" id="990121"/>
    <lineage>
        <taxon>Eukaryota</taxon>
        <taxon>Metazoa</taxon>
        <taxon>Ecdysozoa</taxon>
        <taxon>Nematoda</taxon>
        <taxon>Enoplea</taxon>
        <taxon>Dorylaimia</taxon>
        <taxon>Trichinellida</taxon>
        <taxon>Trichinellidae</taxon>
        <taxon>Trichinella</taxon>
    </lineage>
</organism>
<dbReference type="Proteomes" id="UP000054783">
    <property type="component" value="Unassembled WGS sequence"/>
</dbReference>
<evidence type="ECO:0000256" key="1">
    <source>
        <dbReference type="SAM" id="Phobius"/>
    </source>
</evidence>
<name>A0A0V1A8J6_9BILA</name>
<keyword evidence="3" id="KW-1185">Reference proteome</keyword>
<proteinExistence type="predicted"/>
<feature type="transmembrane region" description="Helical" evidence="1">
    <location>
        <begin position="21"/>
        <end position="45"/>
    </location>
</feature>
<sequence>MKRNANETMKMFFPLSKIAVHLAPISFISTQTPLIALLSSLLGFVDEHRLTMLNAARPSDANESSALKQNG</sequence>
<reference evidence="2 3" key="1">
    <citation type="submission" date="2015-01" db="EMBL/GenBank/DDBJ databases">
        <title>Evolution of Trichinella species and genotypes.</title>
        <authorList>
            <person name="Korhonen P.K."/>
            <person name="Edoardo P."/>
            <person name="Giuseppe L.R."/>
            <person name="Gasser R.B."/>
        </authorList>
    </citation>
    <scope>NUCLEOTIDE SEQUENCE [LARGE SCALE GENOMIC DNA]</scope>
    <source>
        <strain evidence="2">ISS2496</strain>
    </source>
</reference>
<gene>
    <name evidence="2" type="ORF">T12_13442</name>
</gene>
<keyword evidence="1" id="KW-1133">Transmembrane helix</keyword>
<dbReference type="AlphaFoldDB" id="A0A0V1A8J6"/>
<accession>A0A0V1A8J6</accession>
<protein>
    <submittedName>
        <fullName evidence="2">Uncharacterized protein</fullName>
    </submittedName>
</protein>
<keyword evidence="1" id="KW-0812">Transmembrane</keyword>
<dbReference type="EMBL" id="JYDQ01000019">
    <property type="protein sequence ID" value="KRY21112.1"/>
    <property type="molecule type" value="Genomic_DNA"/>
</dbReference>
<keyword evidence="1" id="KW-0472">Membrane</keyword>
<evidence type="ECO:0000313" key="3">
    <source>
        <dbReference type="Proteomes" id="UP000054783"/>
    </source>
</evidence>